<gene>
    <name evidence="1" type="ORF">ACOLOM_LOCUS5721</name>
</gene>
<name>A0ACA9MET3_9GLOM</name>
<protein>
    <submittedName>
        <fullName evidence="1">12544_t:CDS:1</fullName>
    </submittedName>
</protein>
<proteinExistence type="predicted"/>
<accession>A0ACA9MET3</accession>
<evidence type="ECO:0000313" key="2">
    <source>
        <dbReference type="Proteomes" id="UP000789525"/>
    </source>
</evidence>
<evidence type="ECO:0000313" key="1">
    <source>
        <dbReference type="EMBL" id="CAG8574305.1"/>
    </source>
</evidence>
<keyword evidence="2" id="KW-1185">Reference proteome</keyword>
<dbReference type="EMBL" id="CAJVPT010010893">
    <property type="protein sequence ID" value="CAG8574305.1"/>
    <property type="molecule type" value="Genomic_DNA"/>
</dbReference>
<comment type="caution">
    <text evidence="1">The sequence shown here is derived from an EMBL/GenBank/DDBJ whole genome shotgun (WGS) entry which is preliminary data.</text>
</comment>
<reference evidence="1" key="1">
    <citation type="submission" date="2021-06" db="EMBL/GenBank/DDBJ databases">
        <authorList>
            <person name="Kallberg Y."/>
            <person name="Tangrot J."/>
            <person name="Rosling A."/>
        </authorList>
    </citation>
    <scope>NUCLEOTIDE SEQUENCE</scope>
    <source>
        <strain evidence="1">CL356</strain>
    </source>
</reference>
<dbReference type="Proteomes" id="UP000789525">
    <property type="component" value="Unassembled WGS sequence"/>
</dbReference>
<organism evidence="1 2">
    <name type="scientific">Acaulospora colombiana</name>
    <dbReference type="NCBI Taxonomy" id="27376"/>
    <lineage>
        <taxon>Eukaryota</taxon>
        <taxon>Fungi</taxon>
        <taxon>Fungi incertae sedis</taxon>
        <taxon>Mucoromycota</taxon>
        <taxon>Glomeromycotina</taxon>
        <taxon>Glomeromycetes</taxon>
        <taxon>Diversisporales</taxon>
        <taxon>Acaulosporaceae</taxon>
        <taxon>Acaulospora</taxon>
    </lineage>
</organism>
<sequence length="221" mass="24953">MVGQRRCDSIEETGSRKRTLERQLDLHAPSVRKPDHTEEEAGAALVVLVNGDPYKRAGARTLQEKLASGDVHVSRKFVNEFLTILDYDGVQSRRPGARKVHRHALHSIGPDEECPQQPPCGHGAWLLLIGRPEDGRYVAQSPIRMSITRSRCPNPSDGRQSSSFAPNMDLQEVPAFVHMKSTHNITIERQWRALYSTHLENLIFFWHGHGGVYHAADEMHQ</sequence>